<feature type="domain" description="Lysozyme inhibitor LprI-like N-terminal" evidence="1">
    <location>
        <begin position="6"/>
        <end position="87"/>
    </location>
</feature>
<dbReference type="Proteomes" id="UP000070529">
    <property type="component" value="Unassembled WGS sequence"/>
</dbReference>
<proteinExistence type="predicted"/>
<name>A0A135I333_9GAMM</name>
<protein>
    <recommendedName>
        <fullName evidence="1">Lysozyme inhibitor LprI-like N-terminal domain-containing protein</fullName>
    </recommendedName>
</protein>
<comment type="caution">
    <text evidence="2">The sequence shown here is derived from an EMBL/GenBank/DDBJ whole genome shotgun (WGS) entry which is preliminary data.</text>
</comment>
<evidence type="ECO:0000259" key="1">
    <source>
        <dbReference type="Pfam" id="PF07007"/>
    </source>
</evidence>
<dbReference type="EMBL" id="LNTY01000059">
    <property type="protein sequence ID" value="KXF79859.1"/>
    <property type="molecule type" value="Genomic_DNA"/>
</dbReference>
<evidence type="ECO:0000313" key="3">
    <source>
        <dbReference type="Proteomes" id="UP000070529"/>
    </source>
</evidence>
<sequence length="95" mass="10426">MLDNYLSMAESKLGHVQAQLSQKMSELDQVTSHGHAEASAAKAYEGFSDWRNKQCKLVEATFASGSGSGQAYLNCMIDVTNEQISRLKHLMGSKE</sequence>
<dbReference type="Pfam" id="PF07007">
    <property type="entry name" value="LprI"/>
    <property type="match status" value="1"/>
</dbReference>
<organism evidence="2 3">
    <name type="scientific">Enterovibrio coralii</name>
    <dbReference type="NCBI Taxonomy" id="294935"/>
    <lineage>
        <taxon>Bacteria</taxon>
        <taxon>Pseudomonadati</taxon>
        <taxon>Pseudomonadota</taxon>
        <taxon>Gammaproteobacteria</taxon>
        <taxon>Vibrionales</taxon>
        <taxon>Vibrionaceae</taxon>
        <taxon>Enterovibrio</taxon>
    </lineage>
</organism>
<accession>A0A135I333</accession>
<dbReference type="STRING" id="294935.ATN88_11315"/>
<dbReference type="AlphaFoldDB" id="A0A135I333"/>
<dbReference type="RefSeq" id="WP_067419802.1">
    <property type="nucleotide sequence ID" value="NZ_LNTY01000059.1"/>
</dbReference>
<keyword evidence="3" id="KW-1185">Reference proteome</keyword>
<dbReference type="Gene3D" id="1.20.1270.180">
    <property type="match status" value="1"/>
</dbReference>
<evidence type="ECO:0000313" key="2">
    <source>
        <dbReference type="EMBL" id="KXF79859.1"/>
    </source>
</evidence>
<dbReference type="InterPro" id="IPR009739">
    <property type="entry name" value="LprI-like_N"/>
</dbReference>
<reference evidence="2 3" key="1">
    <citation type="submission" date="2015-11" db="EMBL/GenBank/DDBJ databases">
        <title>Genomic Taxonomy of the Vibrionaceae.</title>
        <authorList>
            <person name="Gomez-Gil B."/>
            <person name="Enciso-Ibarra J."/>
        </authorList>
    </citation>
    <scope>NUCLEOTIDE SEQUENCE [LARGE SCALE GENOMIC DNA]</scope>
    <source>
        <strain evidence="2 3">CAIM 912</strain>
    </source>
</reference>
<gene>
    <name evidence="2" type="ORF">ATN88_11315</name>
</gene>